<organism evidence="2 3">
    <name type="scientific">Actinoallomurus acaciae</name>
    <dbReference type="NCBI Taxonomy" id="502577"/>
    <lineage>
        <taxon>Bacteria</taxon>
        <taxon>Bacillati</taxon>
        <taxon>Actinomycetota</taxon>
        <taxon>Actinomycetes</taxon>
        <taxon>Streptosporangiales</taxon>
        <taxon>Thermomonosporaceae</taxon>
        <taxon>Actinoallomurus</taxon>
    </lineage>
</organism>
<evidence type="ECO:0000313" key="2">
    <source>
        <dbReference type="EMBL" id="MFB9837007.1"/>
    </source>
</evidence>
<proteinExistence type="predicted"/>
<dbReference type="EMBL" id="JBHLZP010000333">
    <property type="protein sequence ID" value="MFB9837007.1"/>
    <property type="molecule type" value="Genomic_DNA"/>
</dbReference>
<name>A0ABV5YRG4_9ACTN</name>
<dbReference type="RefSeq" id="WP_378209791.1">
    <property type="nucleotide sequence ID" value="NZ_JBHLZP010000333.1"/>
</dbReference>
<dbReference type="Pfam" id="PF19694">
    <property type="entry name" value="DUF6194"/>
    <property type="match status" value="1"/>
</dbReference>
<feature type="domain" description="DUF6194" evidence="1">
    <location>
        <begin position="4"/>
        <end position="158"/>
    </location>
</feature>
<comment type="caution">
    <text evidence="2">The sequence shown here is derived from an EMBL/GenBank/DDBJ whole genome shotgun (WGS) entry which is preliminary data.</text>
</comment>
<evidence type="ECO:0000259" key="1">
    <source>
        <dbReference type="Pfam" id="PF19694"/>
    </source>
</evidence>
<sequence length="166" mass="18048">MESQHEIIAFVSALPGVVAETAGEETGAPEAAWGDSFFFHDPDGDMPADRRMPFATIVTKDYDGFDTASDLNRPGVYRLNIALGRAAFEELLGYPPAEYPSRSADVDHTAVDTLIPHPVYAAQSWVAILNPGERTTALARSLLTDAHARAVRSHRRRTARGTGAQR</sequence>
<evidence type="ECO:0000313" key="3">
    <source>
        <dbReference type="Proteomes" id="UP001589627"/>
    </source>
</evidence>
<accession>A0ABV5YRG4</accession>
<keyword evidence="3" id="KW-1185">Reference proteome</keyword>
<reference evidence="2 3" key="1">
    <citation type="submission" date="2024-09" db="EMBL/GenBank/DDBJ databases">
        <authorList>
            <person name="Sun Q."/>
            <person name="Mori K."/>
        </authorList>
    </citation>
    <scope>NUCLEOTIDE SEQUENCE [LARGE SCALE GENOMIC DNA]</scope>
    <source>
        <strain evidence="2 3">TBRC 0563</strain>
    </source>
</reference>
<gene>
    <name evidence="2" type="ORF">ACFFNX_33030</name>
</gene>
<dbReference type="Proteomes" id="UP001589627">
    <property type="component" value="Unassembled WGS sequence"/>
</dbReference>
<dbReference type="InterPro" id="IPR045676">
    <property type="entry name" value="DUF6194"/>
</dbReference>
<protein>
    <submittedName>
        <fullName evidence="2">DUF6194 family protein</fullName>
    </submittedName>
</protein>